<feature type="compositionally biased region" description="Low complexity" evidence="1">
    <location>
        <begin position="11"/>
        <end position="23"/>
    </location>
</feature>
<feature type="region of interest" description="Disordered" evidence="1">
    <location>
        <begin position="443"/>
        <end position="462"/>
    </location>
</feature>
<accession>A0ABU5SZQ0</accession>
<protein>
    <submittedName>
        <fullName evidence="2">Calcium-binding protein</fullName>
    </submittedName>
</protein>
<proteinExistence type="predicted"/>
<organism evidence="2 3">
    <name type="scientific">Cyanobium gracile UHCC 0281</name>
    <dbReference type="NCBI Taxonomy" id="3110309"/>
    <lineage>
        <taxon>Bacteria</taxon>
        <taxon>Bacillati</taxon>
        <taxon>Cyanobacteriota</taxon>
        <taxon>Cyanophyceae</taxon>
        <taxon>Synechococcales</taxon>
        <taxon>Prochlorococcaceae</taxon>
        <taxon>Cyanobium</taxon>
    </lineage>
</organism>
<dbReference type="EMBL" id="JAYGHY010000083">
    <property type="protein sequence ID" value="MEA5443969.1"/>
    <property type="molecule type" value="Genomic_DNA"/>
</dbReference>
<dbReference type="Gene3D" id="2.150.10.10">
    <property type="entry name" value="Serralysin-like metalloprotease, C-terminal"/>
    <property type="match status" value="1"/>
</dbReference>
<evidence type="ECO:0000256" key="1">
    <source>
        <dbReference type="SAM" id="MobiDB-lite"/>
    </source>
</evidence>
<dbReference type="SUPFAM" id="SSF51120">
    <property type="entry name" value="beta-Roll"/>
    <property type="match status" value="1"/>
</dbReference>
<keyword evidence="3" id="KW-1185">Reference proteome</keyword>
<comment type="caution">
    <text evidence="2">The sequence shown here is derived from an EMBL/GenBank/DDBJ whole genome shotgun (WGS) entry which is preliminary data.</text>
</comment>
<feature type="region of interest" description="Disordered" evidence="1">
    <location>
        <begin position="36"/>
        <end position="70"/>
    </location>
</feature>
<evidence type="ECO:0000313" key="2">
    <source>
        <dbReference type="EMBL" id="MEA5443969.1"/>
    </source>
</evidence>
<reference evidence="2 3" key="1">
    <citation type="submission" date="2023-12" db="EMBL/GenBank/DDBJ databases">
        <title>Baltic Sea Cyanobacteria.</title>
        <authorList>
            <person name="Delbaje E."/>
            <person name="Fewer D.P."/>
            <person name="Shishido T.K."/>
        </authorList>
    </citation>
    <scope>NUCLEOTIDE SEQUENCE [LARGE SCALE GENOMIC DNA]</scope>
    <source>
        <strain evidence="2 3">UHCC 0281</strain>
    </source>
</reference>
<feature type="compositionally biased region" description="Basic and acidic residues" evidence="1">
    <location>
        <begin position="447"/>
        <end position="456"/>
    </location>
</feature>
<name>A0ABU5SZQ0_9CYAN</name>
<dbReference type="PRINTS" id="PR00313">
    <property type="entry name" value="CABNDNGRPT"/>
</dbReference>
<evidence type="ECO:0000313" key="3">
    <source>
        <dbReference type="Proteomes" id="UP001302329"/>
    </source>
</evidence>
<feature type="region of interest" description="Disordered" evidence="1">
    <location>
        <begin position="1"/>
        <end position="23"/>
    </location>
</feature>
<dbReference type="Proteomes" id="UP001302329">
    <property type="component" value="Unassembled WGS sequence"/>
</dbReference>
<sequence length="739" mass="74545">AGAPASPSQELPPAAAGSLAAGSSSQPLAVAAARLEATRPTASPPVTDMDAGRETAAATTTTTTTTMAMAAEPEIPSLRVVLRSNEGIVSRSVEGAASTSFRNELGAITDAVIDLRNVATPLVEVSSDRRLNLLSLSVLNDADLTMESRNTGLNQARLLFGPEANDIRLQVSDVIDLALLAGGTARGQILESLIGMLDSQLQDIGGGGSLELSSLARFQLRAPTAPEHRQLGIDLLSQAMQNSSILLGDGDDRVTISSGFQDLEGSGPGLILDIPSPQTGQDDASLQLRARALGLVDSLLDVGGGDDLVSISVRLEGPDGREGELQRIALMQSEVLLGDGDDQLTVEGAVIDSRLSLGSGSNELLVNGSVASSTVALAPDSSNAIRLADGDDGLTLTLASGERAAVTLDTAAGDDLILLPAAALSGSVDGGDGVDTLRNVADAETSEELHPDDRGADPLPVRLDGPGEGSIGSLNFRGLENLALGDGDAVVSMGARGVLDGVLEAGNGVDGLDYGAWQESVSVDLRQGEASGILGGISGFEAVRGGAGDDRLVAAADTLRLEGGDGDDTFELDLSARPPAGTAAAADLVVSGGQGRDRFVLAGLEAIRAMAAGSKVVLPVLADLELRPSTTADGIGLTDQVSLRLVGVLPGAAGNVIDLTPSGLDGIGQARLLPIAPLDQLVAGMDARSTGIDQLAIATGELGSRLVLLGSDRSVTALAQLPGLQSAGLPASGEAMAVA</sequence>
<dbReference type="InterPro" id="IPR011049">
    <property type="entry name" value="Serralysin-like_metalloprot_C"/>
</dbReference>
<feature type="compositionally biased region" description="Low complexity" evidence="1">
    <location>
        <begin position="55"/>
        <end position="70"/>
    </location>
</feature>
<feature type="non-terminal residue" evidence="2">
    <location>
        <position position="1"/>
    </location>
</feature>
<gene>
    <name evidence="2" type="ORF">VB739_15530</name>
</gene>